<evidence type="ECO:0000256" key="1">
    <source>
        <dbReference type="SAM" id="MobiDB-lite"/>
    </source>
</evidence>
<dbReference type="Proteomes" id="UP001187531">
    <property type="component" value="Unassembled WGS sequence"/>
</dbReference>
<keyword evidence="2" id="KW-0812">Transmembrane</keyword>
<keyword evidence="2" id="KW-0472">Membrane</keyword>
<sequence>MRPITTRTIQTIARTTDEKKYQISADESELKKSNHDGQDNIDSNVKKDESIEDENLMIFDHVRSQSDHTGMTTAEANQLQFEASETKQTDQKRDENKKIQEGINYKKTRRRKNRKRQSHHAGKTTTSSNHPTYTGTTTATTNGDETKDLNKKDDDIDILSSLPIIIAGSFVGVLCYLLFVGLCKLVILILEAKGY</sequence>
<keyword evidence="4" id="KW-1185">Reference proteome</keyword>
<accession>A0AA88L6T2</accession>
<feature type="region of interest" description="Disordered" evidence="1">
    <location>
        <begin position="77"/>
        <end position="150"/>
    </location>
</feature>
<dbReference type="EMBL" id="JAVRJZ010000007">
    <property type="protein sequence ID" value="KAK2720598.1"/>
    <property type="molecule type" value="Genomic_DNA"/>
</dbReference>
<dbReference type="AlphaFoldDB" id="A0AA88L6T2"/>
<feature type="compositionally biased region" description="Basic residues" evidence="1">
    <location>
        <begin position="106"/>
        <end position="122"/>
    </location>
</feature>
<reference evidence="3" key="1">
    <citation type="submission" date="2023-07" db="EMBL/GenBank/DDBJ databases">
        <title>Chromosome-level genome assembly of Artemia franciscana.</title>
        <authorList>
            <person name="Jo E."/>
        </authorList>
    </citation>
    <scope>NUCLEOTIDE SEQUENCE</scope>
    <source>
        <tissue evidence="3">Whole body</tissue>
    </source>
</reference>
<evidence type="ECO:0000313" key="4">
    <source>
        <dbReference type="Proteomes" id="UP001187531"/>
    </source>
</evidence>
<feature type="compositionally biased region" description="Low complexity" evidence="1">
    <location>
        <begin position="132"/>
        <end position="141"/>
    </location>
</feature>
<proteinExistence type="predicted"/>
<name>A0AA88L6T2_ARTSF</name>
<comment type="caution">
    <text evidence="3">The sequence shown here is derived from an EMBL/GenBank/DDBJ whole genome shotgun (WGS) entry which is preliminary data.</text>
</comment>
<feature type="transmembrane region" description="Helical" evidence="2">
    <location>
        <begin position="164"/>
        <end position="190"/>
    </location>
</feature>
<gene>
    <name evidence="3" type="ORF">QYM36_004473</name>
</gene>
<organism evidence="3 4">
    <name type="scientific">Artemia franciscana</name>
    <name type="common">Brine shrimp</name>
    <name type="synonym">Artemia sanfranciscana</name>
    <dbReference type="NCBI Taxonomy" id="6661"/>
    <lineage>
        <taxon>Eukaryota</taxon>
        <taxon>Metazoa</taxon>
        <taxon>Ecdysozoa</taxon>
        <taxon>Arthropoda</taxon>
        <taxon>Crustacea</taxon>
        <taxon>Branchiopoda</taxon>
        <taxon>Anostraca</taxon>
        <taxon>Artemiidae</taxon>
        <taxon>Artemia</taxon>
    </lineage>
</organism>
<keyword evidence="2" id="KW-1133">Transmembrane helix</keyword>
<evidence type="ECO:0000256" key="2">
    <source>
        <dbReference type="SAM" id="Phobius"/>
    </source>
</evidence>
<evidence type="ECO:0000313" key="3">
    <source>
        <dbReference type="EMBL" id="KAK2720598.1"/>
    </source>
</evidence>
<feature type="region of interest" description="Disordered" evidence="1">
    <location>
        <begin position="23"/>
        <end position="49"/>
    </location>
</feature>
<protein>
    <submittedName>
        <fullName evidence="3">Uncharacterized protein</fullName>
    </submittedName>
</protein>
<feature type="compositionally biased region" description="Basic and acidic residues" evidence="1">
    <location>
        <begin position="28"/>
        <end position="49"/>
    </location>
</feature>
<feature type="compositionally biased region" description="Basic and acidic residues" evidence="1">
    <location>
        <begin position="84"/>
        <end position="100"/>
    </location>
</feature>